<evidence type="ECO:0000313" key="3">
    <source>
        <dbReference type="EMBL" id="QCB29248.1"/>
    </source>
</evidence>
<reference evidence="3 4" key="1">
    <citation type="submission" date="2019-04" db="EMBL/GenBank/DDBJ databases">
        <title>Corynebacterium endometrii sp. nov., isolated from the uterus of a cow with endometritis.</title>
        <authorList>
            <person name="Ballas P."/>
            <person name="Ruckert C."/>
            <person name="Wagener K."/>
            <person name="Drillich M."/>
            <person name="Kaempfer P."/>
            <person name="Busse H.-J."/>
            <person name="Ehling-Schulz M."/>
        </authorList>
    </citation>
    <scope>NUCLEOTIDE SEQUENCE [LARGE SCALE GENOMIC DNA]</scope>
    <source>
        <strain evidence="3 4">LMM-1653</strain>
    </source>
</reference>
<dbReference type="RefSeq" id="WP_136141857.1">
    <property type="nucleotide sequence ID" value="NZ_CP039247.1"/>
</dbReference>
<dbReference type="NCBIfam" id="TIGR00345">
    <property type="entry name" value="GET3_arsA_TRC40"/>
    <property type="match status" value="1"/>
</dbReference>
<dbReference type="Gene3D" id="3.40.50.300">
    <property type="entry name" value="P-loop containing nucleotide triphosphate hydrolases"/>
    <property type="match status" value="1"/>
</dbReference>
<dbReference type="CDD" id="cd02035">
    <property type="entry name" value="ArsA"/>
    <property type="match status" value="1"/>
</dbReference>
<dbReference type="PANTHER" id="PTHR10803:SF3">
    <property type="entry name" value="ATPASE GET3"/>
    <property type="match status" value="1"/>
</dbReference>
<gene>
    <name evidence="3" type="primary">arsA</name>
    <name evidence="3" type="ORF">CENDO_09970</name>
</gene>
<dbReference type="PANTHER" id="PTHR10803">
    <property type="entry name" value="ARSENICAL PUMP-DRIVING ATPASE ARSENITE-TRANSLOCATING ATPASE"/>
    <property type="match status" value="1"/>
</dbReference>
<dbReference type="EMBL" id="CP039247">
    <property type="protein sequence ID" value="QCB29248.1"/>
    <property type="molecule type" value="Genomic_DNA"/>
</dbReference>
<evidence type="ECO:0000256" key="1">
    <source>
        <dbReference type="ARBA" id="ARBA00011040"/>
    </source>
</evidence>
<dbReference type="AlphaFoldDB" id="A0A4V1CET7"/>
<sequence>MLLEHIGQTRVIFFGGKGGVGKTTVANATAVALANAGRRILLVSTDPAHNLGHLWGREIGDRVVTVRENLDLVEIDPAATTKAHLKAVGSTMKRMMPERLQGEVKKHLELSAKSPGTHEAAVLERIAILVEEATGYDHIIFDTAPSGHTSRLMELPELMAAWTEGLLERRAKSERFSQLVRGLEPRGKDKAVSASSDPVERRNQELRAILLRRRRRFEGLRSVLQDPDGCVFFIVLTAERLPVLETAQFHAELTSAGVRVGGCVVNRRSPADAGDFLAGRRAIEDEALADLATRLPGLPVIELPLLAHEVGSPDAIAGIAERL</sequence>
<protein>
    <submittedName>
        <fullName evidence="3">Arsenical pump-driving ATPase</fullName>
        <ecNumber evidence="3">3.6.3.16</ecNumber>
    </submittedName>
</protein>
<feature type="domain" description="ArsA/GET3 Anion-transporting ATPase-like" evidence="2">
    <location>
        <begin position="9"/>
        <end position="322"/>
    </location>
</feature>
<dbReference type="Pfam" id="PF02374">
    <property type="entry name" value="ArsA_ATPase"/>
    <property type="match status" value="1"/>
</dbReference>
<name>A0A4V1CET7_9CORY</name>
<keyword evidence="3" id="KW-0378">Hydrolase</keyword>
<evidence type="ECO:0000313" key="4">
    <source>
        <dbReference type="Proteomes" id="UP000296352"/>
    </source>
</evidence>
<dbReference type="GO" id="GO:0005524">
    <property type="term" value="F:ATP binding"/>
    <property type="evidence" value="ECO:0007669"/>
    <property type="project" value="InterPro"/>
</dbReference>
<dbReference type="KEGG" id="cee:CENDO_09970"/>
<accession>A0A4V1CET7</accession>
<dbReference type="SUPFAM" id="SSF52540">
    <property type="entry name" value="P-loop containing nucleoside triphosphate hydrolases"/>
    <property type="match status" value="1"/>
</dbReference>
<comment type="similarity">
    <text evidence="1">Belongs to the arsA ATPase family.</text>
</comment>
<dbReference type="GO" id="GO:0016887">
    <property type="term" value="F:ATP hydrolysis activity"/>
    <property type="evidence" value="ECO:0007669"/>
    <property type="project" value="InterPro"/>
</dbReference>
<dbReference type="Proteomes" id="UP000296352">
    <property type="component" value="Chromosome"/>
</dbReference>
<dbReference type="InterPro" id="IPR025723">
    <property type="entry name" value="ArsA/GET3_ATPase-like"/>
</dbReference>
<keyword evidence="4" id="KW-1185">Reference proteome</keyword>
<dbReference type="InterPro" id="IPR016300">
    <property type="entry name" value="ATPase_ArsA/GET3"/>
</dbReference>
<proteinExistence type="inferred from homology"/>
<dbReference type="InterPro" id="IPR027417">
    <property type="entry name" value="P-loop_NTPase"/>
</dbReference>
<evidence type="ECO:0000259" key="2">
    <source>
        <dbReference type="Pfam" id="PF02374"/>
    </source>
</evidence>
<dbReference type="EC" id="3.6.3.16" evidence="3"/>
<organism evidence="3 4">
    <name type="scientific">Corynebacterium endometrii</name>
    <dbReference type="NCBI Taxonomy" id="2488819"/>
    <lineage>
        <taxon>Bacteria</taxon>
        <taxon>Bacillati</taxon>
        <taxon>Actinomycetota</taxon>
        <taxon>Actinomycetes</taxon>
        <taxon>Mycobacteriales</taxon>
        <taxon>Corynebacteriaceae</taxon>
        <taxon>Corynebacterium</taxon>
    </lineage>
</organism>
<dbReference type="OrthoDB" id="9780677at2"/>